<feature type="transmembrane region" description="Helical" evidence="4">
    <location>
        <begin position="390"/>
        <end position="410"/>
    </location>
</feature>
<name>A0A9P6RVX6_9FUNG</name>
<feature type="transmembrane region" description="Helical" evidence="4">
    <location>
        <begin position="336"/>
        <end position="356"/>
    </location>
</feature>
<dbReference type="Gene3D" id="1.20.1250.20">
    <property type="entry name" value="MFS general substrate transporter like domains"/>
    <property type="match status" value="2"/>
</dbReference>
<protein>
    <recommendedName>
        <fullName evidence="5">Major facilitator superfamily (MFS) profile domain-containing protein</fullName>
    </recommendedName>
</protein>
<dbReference type="OrthoDB" id="6499973at2759"/>
<dbReference type="PANTHER" id="PTHR11360">
    <property type="entry name" value="MONOCARBOXYLATE TRANSPORTER"/>
    <property type="match status" value="1"/>
</dbReference>
<feature type="transmembrane region" description="Helical" evidence="4">
    <location>
        <begin position="422"/>
        <end position="447"/>
    </location>
</feature>
<feature type="region of interest" description="Disordered" evidence="3">
    <location>
        <begin position="1"/>
        <end position="43"/>
    </location>
</feature>
<dbReference type="GO" id="GO:0016020">
    <property type="term" value="C:membrane"/>
    <property type="evidence" value="ECO:0007669"/>
    <property type="project" value="UniProtKB-SubCell"/>
</dbReference>
<dbReference type="AlphaFoldDB" id="A0A9P6RVX6"/>
<feature type="transmembrane region" description="Helical" evidence="4">
    <location>
        <begin position="95"/>
        <end position="120"/>
    </location>
</feature>
<keyword evidence="4" id="KW-0472">Membrane</keyword>
<evidence type="ECO:0000256" key="3">
    <source>
        <dbReference type="SAM" id="MobiDB-lite"/>
    </source>
</evidence>
<organism evidence="6 7">
    <name type="scientific">Dissophora globulifera</name>
    <dbReference type="NCBI Taxonomy" id="979702"/>
    <lineage>
        <taxon>Eukaryota</taxon>
        <taxon>Fungi</taxon>
        <taxon>Fungi incertae sedis</taxon>
        <taxon>Mucoromycota</taxon>
        <taxon>Mortierellomycotina</taxon>
        <taxon>Mortierellomycetes</taxon>
        <taxon>Mortierellales</taxon>
        <taxon>Mortierellaceae</taxon>
        <taxon>Dissophora</taxon>
    </lineage>
</organism>
<feature type="transmembrane region" description="Helical" evidence="4">
    <location>
        <begin position="223"/>
        <end position="244"/>
    </location>
</feature>
<feature type="transmembrane region" description="Helical" evidence="4">
    <location>
        <begin position="363"/>
        <end position="384"/>
    </location>
</feature>
<dbReference type="Proteomes" id="UP000738325">
    <property type="component" value="Unassembled WGS sequence"/>
</dbReference>
<dbReference type="PANTHER" id="PTHR11360:SF284">
    <property type="entry name" value="EG:103B4.3 PROTEIN-RELATED"/>
    <property type="match status" value="1"/>
</dbReference>
<accession>A0A9P6RVX6</accession>
<feature type="compositionally biased region" description="Basic and acidic residues" evidence="3">
    <location>
        <begin position="17"/>
        <end position="27"/>
    </location>
</feature>
<reference evidence="6" key="1">
    <citation type="journal article" date="2020" name="Fungal Divers.">
        <title>Resolving the Mortierellaceae phylogeny through synthesis of multi-gene phylogenetics and phylogenomics.</title>
        <authorList>
            <person name="Vandepol N."/>
            <person name="Liber J."/>
            <person name="Desiro A."/>
            <person name="Na H."/>
            <person name="Kennedy M."/>
            <person name="Barry K."/>
            <person name="Grigoriev I.V."/>
            <person name="Miller A.N."/>
            <person name="O'Donnell K."/>
            <person name="Stajich J.E."/>
            <person name="Bonito G."/>
        </authorList>
    </citation>
    <scope>NUCLEOTIDE SEQUENCE</scope>
    <source>
        <strain evidence="6">REB-010B</strain>
    </source>
</reference>
<feature type="transmembrane region" description="Helical" evidence="4">
    <location>
        <begin position="191"/>
        <end position="211"/>
    </location>
</feature>
<evidence type="ECO:0000256" key="2">
    <source>
        <dbReference type="ARBA" id="ARBA00006727"/>
    </source>
</evidence>
<evidence type="ECO:0000259" key="5">
    <source>
        <dbReference type="PROSITE" id="PS50850"/>
    </source>
</evidence>
<comment type="caution">
    <text evidence="6">The sequence shown here is derived from an EMBL/GenBank/DDBJ whole genome shotgun (WGS) entry which is preliminary data.</text>
</comment>
<keyword evidence="4" id="KW-1133">Transmembrane helix</keyword>
<feature type="transmembrane region" description="Helical" evidence="4">
    <location>
        <begin position="467"/>
        <end position="488"/>
    </location>
</feature>
<comment type="similarity">
    <text evidence="2">Belongs to the major facilitator superfamily. Monocarboxylate porter (TC 2.A.1.13) family.</text>
</comment>
<dbReference type="EMBL" id="JAAAIP010000009">
    <property type="protein sequence ID" value="KAG0329910.1"/>
    <property type="molecule type" value="Genomic_DNA"/>
</dbReference>
<evidence type="ECO:0000256" key="1">
    <source>
        <dbReference type="ARBA" id="ARBA00004141"/>
    </source>
</evidence>
<dbReference type="InterPro" id="IPR020846">
    <property type="entry name" value="MFS_dom"/>
</dbReference>
<keyword evidence="7" id="KW-1185">Reference proteome</keyword>
<dbReference type="PROSITE" id="PS50850">
    <property type="entry name" value="MFS"/>
    <property type="match status" value="1"/>
</dbReference>
<dbReference type="InterPro" id="IPR050327">
    <property type="entry name" value="Proton-linked_MCT"/>
</dbReference>
<evidence type="ECO:0000313" key="7">
    <source>
        <dbReference type="Proteomes" id="UP000738325"/>
    </source>
</evidence>
<feature type="transmembrane region" description="Helical" evidence="4">
    <location>
        <begin position="299"/>
        <end position="316"/>
    </location>
</feature>
<dbReference type="SUPFAM" id="SSF103473">
    <property type="entry name" value="MFS general substrate transporter"/>
    <property type="match status" value="1"/>
</dbReference>
<proteinExistence type="inferred from homology"/>
<feature type="transmembrane region" description="Helical" evidence="4">
    <location>
        <begin position="250"/>
        <end position="273"/>
    </location>
</feature>
<dbReference type="Pfam" id="PF07690">
    <property type="entry name" value="MFS_1"/>
    <property type="match status" value="1"/>
</dbReference>
<feature type="compositionally biased region" description="Low complexity" evidence="3">
    <location>
        <begin position="30"/>
        <end position="43"/>
    </location>
</feature>
<dbReference type="InterPro" id="IPR011701">
    <property type="entry name" value="MFS"/>
</dbReference>
<evidence type="ECO:0000256" key="4">
    <source>
        <dbReference type="SAM" id="Phobius"/>
    </source>
</evidence>
<feature type="transmembrane region" description="Helical" evidence="4">
    <location>
        <begin position="135"/>
        <end position="159"/>
    </location>
</feature>
<evidence type="ECO:0000313" key="6">
    <source>
        <dbReference type="EMBL" id="KAG0329910.1"/>
    </source>
</evidence>
<sequence>MSAEKNPDSMYITAETQRQEHIQEPTIRRSSSSTSSTSAHNSFASASSTTVQALEFETMTAALASPTTVGANLDSEKRDRDQPSPTYIAPPDGGYGWVVVGACFLNNFSMLGILLSWGIFQQLYTTEVYPGQVSAISWVGTLAFGCQYIVGSLFSLFAARIGYRRMILMGAVLTAGGCVAASFATKVWHLYLSQGVLFGVGAAMANPCVLAAPAQWFVRRRGLASGIAISGSGIGGLAFSFIIQKMNATIGFRWCLRVLAIIVWCSMTITGLLMRQFSTTGKQAVNVSMKDVQTMRQPTFLIMLLGVLMTSFGYFTSLNLMPSYAVDHGLSQSQGALLSSLLNGASFFGRFSGGLFGDRFGLINLLLICTASCAFTTLIVWMLASSSLAVLVVYVVLYGLLGGGFISLLAPVLAEQFGTESLTILVGVTFGINGVGSLTGTPIATAIFSSLGGGSSSDGSVGDLNAYRGAIGFAGGVIAVGALVFFVLKLKVGGKRKPVAVATA</sequence>
<dbReference type="InterPro" id="IPR036259">
    <property type="entry name" value="MFS_trans_sf"/>
</dbReference>
<dbReference type="GO" id="GO:0022857">
    <property type="term" value="F:transmembrane transporter activity"/>
    <property type="evidence" value="ECO:0007669"/>
    <property type="project" value="InterPro"/>
</dbReference>
<comment type="subcellular location">
    <subcellularLocation>
        <location evidence="1">Membrane</location>
        <topology evidence="1">Multi-pass membrane protein</topology>
    </subcellularLocation>
</comment>
<feature type="transmembrane region" description="Helical" evidence="4">
    <location>
        <begin position="166"/>
        <end position="185"/>
    </location>
</feature>
<keyword evidence="4" id="KW-0812">Transmembrane</keyword>
<feature type="domain" description="Major facilitator superfamily (MFS) profile" evidence="5">
    <location>
        <begin position="95"/>
        <end position="493"/>
    </location>
</feature>
<gene>
    <name evidence="6" type="ORF">BGZ99_010021</name>
</gene>